<accession>A0ACB8T2V7</accession>
<dbReference type="Proteomes" id="UP000814140">
    <property type="component" value="Unassembled WGS sequence"/>
</dbReference>
<evidence type="ECO:0000313" key="1">
    <source>
        <dbReference type="EMBL" id="KAI0063073.1"/>
    </source>
</evidence>
<sequence length="179" mass="19490">MISIPATTVRAPRRRRRFTRTEGAGIPAAIPVYTTRMSGRYRLNDKKTANSASACLGARQLPLEGNYQLELVLVDGGGGLIVVVDVALDGGGRHGGWGGKDDNLPPPELEGSYMARRVQRRDCALAPRDHSRNASQIRSTGNFRADIERYQGSRTRLQYSTGAGTMPRGYVQCLQASQS</sequence>
<dbReference type="EMBL" id="MU277204">
    <property type="protein sequence ID" value="KAI0063073.1"/>
    <property type="molecule type" value="Genomic_DNA"/>
</dbReference>
<reference evidence="1" key="1">
    <citation type="submission" date="2021-03" db="EMBL/GenBank/DDBJ databases">
        <authorList>
            <consortium name="DOE Joint Genome Institute"/>
            <person name="Ahrendt S."/>
            <person name="Looney B.P."/>
            <person name="Miyauchi S."/>
            <person name="Morin E."/>
            <person name="Drula E."/>
            <person name="Courty P.E."/>
            <person name="Chicoki N."/>
            <person name="Fauchery L."/>
            <person name="Kohler A."/>
            <person name="Kuo A."/>
            <person name="Labutti K."/>
            <person name="Pangilinan J."/>
            <person name="Lipzen A."/>
            <person name="Riley R."/>
            <person name="Andreopoulos W."/>
            <person name="He G."/>
            <person name="Johnson J."/>
            <person name="Barry K.W."/>
            <person name="Grigoriev I.V."/>
            <person name="Nagy L."/>
            <person name="Hibbett D."/>
            <person name="Henrissat B."/>
            <person name="Matheny P.B."/>
            <person name="Labbe J."/>
            <person name="Martin F."/>
        </authorList>
    </citation>
    <scope>NUCLEOTIDE SEQUENCE</scope>
    <source>
        <strain evidence="1">HHB10654</strain>
    </source>
</reference>
<keyword evidence="2" id="KW-1185">Reference proteome</keyword>
<evidence type="ECO:0000313" key="2">
    <source>
        <dbReference type="Proteomes" id="UP000814140"/>
    </source>
</evidence>
<name>A0ACB8T2V7_9AGAM</name>
<organism evidence="1 2">
    <name type="scientific">Artomyces pyxidatus</name>
    <dbReference type="NCBI Taxonomy" id="48021"/>
    <lineage>
        <taxon>Eukaryota</taxon>
        <taxon>Fungi</taxon>
        <taxon>Dikarya</taxon>
        <taxon>Basidiomycota</taxon>
        <taxon>Agaricomycotina</taxon>
        <taxon>Agaricomycetes</taxon>
        <taxon>Russulales</taxon>
        <taxon>Auriscalpiaceae</taxon>
        <taxon>Artomyces</taxon>
    </lineage>
</organism>
<proteinExistence type="predicted"/>
<protein>
    <submittedName>
        <fullName evidence="1">Uncharacterized protein</fullName>
    </submittedName>
</protein>
<gene>
    <name evidence="1" type="ORF">BV25DRAFT_438686</name>
</gene>
<comment type="caution">
    <text evidence="1">The sequence shown here is derived from an EMBL/GenBank/DDBJ whole genome shotgun (WGS) entry which is preliminary data.</text>
</comment>
<reference evidence="1" key="2">
    <citation type="journal article" date="2022" name="New Phytol.">
        <title>Evolutionary transition to the ectomycorrhizal habit in the genomes of a hyperdiverse lineage of mushroom-forming fungi.</title>
        <authorList>
            <person name="Looney B."/>
            <person name="Miyauchi S."/>
            <person name="Morin E."/>
            <person name="Drula E."/>
            <person name="Courty P.E."/>
            <person name="Kohler A."/>
            <person name="Kuo A."/>
            <person name="LaButti K."/>
            <person name="Pangilinan J."/>
            <person name="Lipzen A."/>
            <person name="Riley R."/>
            <person name="Andreopoulos W."/>
            <person name="He G."/>
            <person name="Johnson J."/>
            <person name="Nolan M."/>
            <person name="Tritt A."/>
            <person name="Barry K.W."/>
            <person name="Grigoriev I.V."/>
            <person name="Nagy L.G."/>
            <person name="Hibbett D."/>
            <person name="Henrissat B."/>
            <person name="Matheny P.B."/>
            <person name="Labbe J."/>
            <person name="Martin F.M."/>
        </authorList>
    </citation>
    <scope>NUCLEOTIDE SEQUENCE</scope>
    <source>
        <strain evidence="1">HHB10654</strain>
    </source>
</reference>